<dbReference type="InterPro" id="IPR016181">
    <property type="entry name" value="Acyl_CoA_acyltransferase"/>
</dbReference>
<dbReference type="GO" id="GO:0016747">
    <property type="term" value="F:acyltransferase activity, transferring groups other than amino-acyl groups"/>
    <property type="evidence" value="ECO:0007669"/>
    <property type="project" value="InterPro"/>
</dbReference>
<dbReference type="PANTHER" id="PTHR43072:SF60">
    <property type="entry name" value="L-2,4-DIAMINOBUTYRIC ACID ACETYLTRANSFERASE"/>
    <property type="match status" value="1"/>
</dbReference>
<organism evidence="2 3">
    <name type="scientific">Poritiphilus flavus</name>
    <dbReference type="NCBI Taxonomy" id="2697053"/>
    <lineage>
        <taxon>Bacteria</taxon>
        <taxon>Pseudomonadati</taxon>
        <taxon>Bacteroidota</taxon>
        <taxon>Flavobacteriia</taxon>
        <taxon>Flavobacteriales</taxon>
        <taxon>Flavobacteriaceae</taxon>
        <taxon>Poritiphilus</taxon>
    </lineage>
</organism>
<evidence type="ECO:0000259" key="1">
    <source>
        <dbReference type="PROSITE" id="PS51186"/>
    </source>
</evidence>
<dbReference type="PROSITE" id="PS51186">
    <property type="entry name" value="GNAT"/>
    <property type="match status" value="1"/>
</dbReference>
<reference evidence="2 3" key="1">
    <citation type="submission" date="2020-01" db="EMBL/GenBank/DDBJ databases">
        <title>Bacteria diversity of Porities sp.</title>
        <authorList>
            <person name="Wang G."/>
        </authorList>
    </citation>
    <scope>NUCLEOTIDE SEQUENCE [LARGE SCALE GENOMIC DNA]</scope>
    <source>
        <strain evidence="2 3">R33</strain>
    </source>
</reference>
<evidence type="ECO:0000313" key="2">
    <source>
        <dbReference type="EMBL" id="NAS10710.1"/>
    </source>
</evidence>
<accession>A0A6L9E7N8</accession>
<proteinExistence type="predicted"/>
<evidence type="ECO:0000313" key="3">
    <source>
        <dbReference type="Proteomes" id="UP000475249"/>
    </source>
</evidence>
<dbReference type="AlphaFoldDB" id="A0A6L9E7N8"/>
<dbReference type="PANTHER" id="PTHR43072">
    <property type="entry name" value="N-ACETYLTRANSFERASE"/>
    <property type="match status" value="1"/>
</dbReference>
<sequence length="146" mass="16769">MEFKNYHKSYYESWFNMLSELFKDSSADEIRKSLDQTIQSEKEEVFFAVENESPVGFITVSLRTEYVEGCTSSPVGYIESVFVQAAFRKGGVAKKLFSLAEAWAKKQGCRELGSDTWVWNKDAVAFHLKLGFKEEDTLVHFIKDIP</sequence>
<protein>
    <submittedName>
        <fullName evidence="2">GNAT family N-acetyltransferase</fullName>
    </submittedName>
</protein>
<dbReference type="SUPFAM" id="SSF55729">
    <property type="entry name" value="Acyl-CoA N-acyltransferases (Nat)"/>
    <property type="match status" value="1"/>
</dbReference>
<keyword evidence="2" id="KW-0808">Transferase</keyword>
<dbReference type="CDD" id="cd04301">
    <property type="entry name" value="NAT_SF"/>
    <property type="match status" value="1"/>
</dbReference>
<gene>
    <name evidence="2" type="ORF">GTQ38_01770</name>
</gene>
<comment type="caution">
    <text evidence="2">The sequence shown here is derived from an EMBL/GenBank/DDBJ whole genome shotgun (WGS) entry which is preliminary data.</text>
</comment>
<name>A0A6L9E7N8_9FLAO</name>
<dbReference type="EMBL" id="WXYO01000001">
    <property type="protein sequence ID" value="NAS10710.1"/>
    <property type="molecule type" value="Genomic_DNA"/>
</dbReference>
<dbReference type="Proteomes" id="UP000475249">
    <property type="component" value="Unassembled WGS sequence"/>
</dbReference>
<dbReference type="Gene3D" id="3.40.630.30">
    <property type="match status" value="1"/>
</dbReference>
<dbReference type="RefSeq" id="WP_161433505.1">
    <property type="nucleotide sequence ID" value="NZ_WXYO01000001.1"/>
</dbReference>
<keyword evidence="3" id="KW-1185">Reference proteome</keyword>
<dbReference type="InterPro" id="IPR000182">
    <property type="entry name" value="GNAT_dom"/>
</dbReference>
<dbReference type="NCBIfam" id="NF043067">
    <property type="entry name" value="AAC_6p_group_E"/>
    <property type="match status" value="1"/>
</dbReference>
<feature type="domain" description="N-acetyltransferase" evidence="1">
    <location>
        <begin position="1"/>
        <end position="146"/>
    </location>
</feature>
<dbReference type="Pfam" id="PF00583">
    <property type="entry name" value="Acetyltransf_1"/>
    <property type="match status" value="1"/>
</dbReference>